<name>A0A835V7E4_VANPL</name>
<dbReference type="InterPro" id="IPR056712">
    <property type="entry name" value="DUF7810"/>
</dbReference>
<dbReference type="OrthoDB" id="4206278at2759"/>
<dbReference type="AlphaFoldDB" id="A0A835V7E4"/>
<accession>A0A835V7E4</accession>
<keyword evidence="2" id="KW-1185">Reference proteome</keyword>
<evidence type="ECO:0000313" key="2">
    <source>
        <dbReference type="Proteomes" id="UP000636800"/>
    </source>
</evidence>
<gene>
    <name evidence="1" type="ORF">HPP92_009880</name>
</gene>
<comment type="caution">
    <text evidence="1">The sequence shown here is derived from an EMBL/GenBank/DDBJ whole genome shotgun (WGS) entry which is preliminary data.</text>
</comment>
<dbReference type="Proteomes" id="UP000636800">
    <property type="component" value="Unassembled WGS sequence"/>
</dbReference>
<protein>
    <submittedName>
        <fullName evidence="1">Uncharacterized protein</fullName>
    </submittedName>
</protein>
<organism evidence="1 2">
    <name type="scientific">Vanilla planifolia</name>
    <name type="common">Vanilla</name>
    <dbReference type="NCBI Taxonomy" id="51239"/>
    <lineage>
        <taxon>Eukaryota</taxon>
        <taxon>Viridiplantae</taxon>
        <taxon>Streptophyta</taxon>
        <taxon>Embryophyta</taxon>
        <taxon>Tracheophyta</taxon>
        <taxon>Spermatophyta</taxon>
        <taxon>Magnoliopsida</taxon>
        <taxon>Liliopsida</taxon>
        <taxon>Asparagales</taxon>
        <taxon>Orchidaceae</taxon>
        <taxon>Vanilloideae</taxon>
        <taxon>Vanilleae</taxon>
        <taxon>Vanilla</taxon>
    </lineage>
</organism>
<reference evidence="1 2" key="1">
    <citation type="journal article" date="2020" name="Nat. Food">
        <title>A phased Vanilla planifolia genome enables genetic improvement of flavour and production.</title>
        <authorList>
            <person name="Hasing T."/>
            <person name="Tang H."/>
            <person name="Brym M."/>
            <person name="Khazi F."/>
            <person name="Huang T."/>
            <person name="Chambers A.H."/>
        </authorList>
    </citation>
    <scope>NUCLEOTIDE SEQUENCE [LARGE SCALE GENOMIC DNA]</scope>
    <source>
        <tissue evidence="1">Leaf</tissue>
    </source>
</reference>
<evidence type="ECO:0000313" key="1">
    <source>
        <dbReference type="EMBL" id="KAG0485801.1"/>
    </source>
</evidence>
<sequence>MVCNSSLYLDLLRLMDTGSVRAVKVAIKCIKMALHNYGLQIAKPRVVLVSDTPSFIKDISPNLTKFADVLYFDYEMFKGSISNFSMNMKKQLKLFDDQYDLGS</sequence>
<dbReference type="PANTHER" id="PTHR35736:SF1">
    <property type="entry name" value="EXPRESSED PROTEIN"/>
    <property type="match status" value="1"/>
</dbReference>
<dbReference type="PANTHER" id="PTHR35736">
    <property type="entry name" value="EXPRESSED PROTEIN"/>
    <property type="match status" value="1"/>
</dbReference>
<dbReference type="EMBL" id="JADCNL010000004">
    <property type="protein sequence ID" value="KAG0485801.1"/>
    <property type="molecule type" value="Genomic_DNA"/>
</dbReference>
<dbReference type="Pfam" id="PF25102">
    <property type="entry name" value="DUF7810"/>
    <property type="match status" value="1"/>
</dbReference>
<proteinExistence type="predicted"/>